<evidence type="ECO:0000313" key="1">
    <source>
        <dbReference type="EMBL" id="CAB4555952.1"/>
    </source>
</evidence>
<protein>
    <submittedName>
        <fullName evidence="1">Unannotated protein</fullName>
    </submittedName>
</protein>
<gene>
    <name evidence="1" type="ORF">UFOPK1537_00610</name>
</gene>
<sequence length="189" mass="20044">MGNKVIPSALLVLALSLTGCVAESTPGESDGSDPMPSIDQSLVPQEAPADVVEVDSDLFLVEYGEYRDVIFKVGNGPTWCAISEFDDIAICEHKETEVRYEPLPIPADCNFTYGNQIKLLGAAVAGEKTADFTCANSPYSDASTSPSLADGEQITAFGFTCFVEGETARCENATGDFIVLGPDAWAKSD</sequence>
<dbReference type="EMBL" id="CAEZSX010000086">
    <property type="protein sequence ID" value="CAB4555952.1"/>
    <property type="molecule type" value="Genomic_DNA"/>
</dbReference>
<organism evidence="1">
    <name type="scientific">freshwater metagenome</name>
    <dbReference type="NCBI Taxonomy" id="449393"/>
    <lineage>
        <taxon>unclassified sequences</taxon>
        <taxon>metagenomes</taxon>
        <taxon>ecological metagenomes</taxon>
    </lineage>
</organism>
<name>A0A6J6CWR9_9ZZZZ</name>
<proteinExistence type="predicted"/>
<dbReference type="PROSITE" id="PS51257">
    <property type="entry name" value="PROKAR_LIPOPROTEIN"/>
    <property type="match status" value="1"/>
</dbReference>
<reference evidence="1" key="1">
    <citation type="submission" date="2020-05" db="EMBL/GenBank/DDBJ databases">
        <authorList>
            <person name="Chiriac C."/>
            <person name="Salcher M."/>
            <person name="Ghai R."/>
            <person name="Kavagutti S V."/>
        </authorList>
    </citation>
    <scope>NUCLEOTIDE SEQUENCE</scope>
</reference>
<accession>A0A6J6CWR9</accession>
<dbReference type="AlphaFoldDB" id="A0A6J6CWR9"/>